<accession>A0ABS2BYV7</accession>
<protein>
    <submittedName>
        <fullName evidence="2">Uncharacterized protein</fullName>
    </submittedName>
</protein>
<gene>
    <name evidence="2" type="ORF">H8F21_13930</name>
</gene>
<evidence type="ECO:0000256" key="1">
    <source>
        <dbReference type="SAM" id="SignalP"/>
    </source>
</evidence>
<keyword evidence="3" id="KW-1185">Reference proteome</keyword>
<organism evidence="2 3">
    <name type="scientific">Pseudomonas arcuscaelestis</name>
    <dbReference type="NCBI Taxonomy" id="2710591"/>
    <lineage>
        <taxon>Bacteria</taxon>
        <taxon>Pseudomonadati</taxon>
        <taxon>Pseudomonadota</taxon>
        <taxon>Gammaproteobacteria</taxon>
        <taxon>Pseudomonadales</taxon>
        <taxon>Pseudomonadaceae</taxon>
        <taxon>Pseudomonas</taxon>
    </lineage>
</organism>
<keyword evidence="1" id="KW-0732">Signal</keyword>
<dbReference type="RefSeq" id="WP_203584604.1">
    <property type="nucleotide sequence ID" value="NZ_JACOPV010000008.1"/>
</dbReference>
<dbReference type="Proteomes" id="UP000745663">
    <property type="component" value="Unassembled WGS sequence"/>
</dbReference>
<proteinExistence type="predicted"/>
<reference evidence="2 3" key="1">
    <citation type="submission" date="2020-08" db="EMBL/GenBank/DDBJ databases">
        <title>Description of novel Pseudomonas species.</title>
        <authorList>
            <person name="Duman M."/>
            <person name="Mulet M."/>
            <person name="Altun S."/>
            <person name="Saticioglu I.B."/>
            <person name="Lalucat J."/>
            <person name="Garcia-Valdes E."/>
        </authorList>
    </citation>
    <scope>NUCLEOTIDE SEQUENCE [LARGE SCALE GENOMIC DNA]</scope>
    <source>
        <strain evidence="2 3">P66</strain>
    </source>
</reference>
<evidence type="ECO:0000313" key="2">
    <source>
        <dbReference type="EMBL" id="MBM5458665.1"/>
    </source>
</evidence>
<name>A0ABS2BYV7_9PSED</name>
<feature type="signal peptide" evidence="1">
    <location>
        <begin position="1"/>
        <end position="24"/>
    </location>
</feature>
<feature type="chain" id="PRO_5045874210" evidence="1">
    <location>
        <begin position="25"/>
        <end position="166"/>
    </location>
</feature>
<sequence length="166" mass="18448">MNRVKAPALSVVAQCVMTSVVVSASHPTLGPVYWCFTDGTDHNAPSCYTLTTHLESALTLRKGWREGIMAWSLRDHMDKVLADEEQFLESYDLDHSEDGSWATAITLGGMLKVLHERSGQSVEAFAEWLVGAVWLDVEVPDLSLDSPVTFEVPQFKPEAAWPRMRA</sequence>
<dbReference type="EMBL" id="JACOPV010000008">
    <property type="protein sequence ID" value="MBM5458665.1"/>
    <property type="molecule type" value="Genomic_DNA"/>
</dbReference>
<comment type="caution">
    <text evidence="2">The sequence shown here is derived from an EMBL/GenBank/DDBJ whole genome shotgun (WGS) entry which is preliminary data.</text>
</comment>
<evidence type="ECO:0000313" key="3">
    <source>
        <dbReference type="Proteomes" id="UP000745663"/>
    </source>
</evidence>